<name>A0AAD8HCH7_9APIA</name>
<keyword evidence="1" id="KW-0732">Signal</keyword>
<keyword evidence="3" id="KW-1185">Reference proteome</keyword>
<dbReference type="PANTHER" id="PTHR43139">
    <property type="entry name" value="SI:DKEY-122A22.2"/>
    <property type="match status" value="1"/>
</dbReference>
<evidence type="ECO:0000256" key="1">
    <source>
        <dbReference type="SAM" id="SignalP"/>
    </source>
</evidence>
<comment type="caution">
    <text evidence="2">The sequence shown here is derived from an EMBL/GenBank/DDBJ whole genome shotgun (WGS) entry which is preliminary data.</text>
</comment>
<keyword evidence="2" id="KW-0378">Hydrolase</keyword>
<gene>
    <name evidence="2" type="ORF">POM88_039126</name>
</gene>
<protein>
    <submittedName>
        <fullName evidence="2">AB hydrolase-1 domain-containing protein</fullName>
    </submittedName>
</protein>
<dbReference type="AlphaFoldDB" id="A0AAD8HCH7"/>
<dbReference type="Proteomes" id="UP001237642">
    <property type="component" value="Unassembled WGS sequence"/>
</dbReference>
<sequence>MVNFIAALQTLINFLMKMAGVKAHLVEIMPGTVINFWVPSKTLKNPENDKTIPTTETNINFTKPNKPVVVLIHGFTATVVAITDSINEAILQSLGIGSFSEALLPTSVDGLKKLFSIGTYKKLWLPEKLYMDYLEALFNNRKERDELLYGMIVSDKDTTIPNFKQKIHLIWGEEDQNFKFELAKNMKMQLGDLATYQGIEKAGHLVHLEKPFAFNKRLKQFLHSLQEIEAQ</sequence>
<accession>A0AAD8HCH7</accession>
<dbReference type="InterPro" id="IPR052370">
    <property type="entry name" value="Meta-cleavage_hydrolase"/>
</dbReference>
<dbReference type="EMBL" id="JAUIZM010000009">
    <property type="protein sequence ID" value="KAK1363565.1"/>
    <property type="molecule type" value="Genomic_DNA"/>
</dbReference>
<dbReference type="GO" id="GO:0016787">
    <property type="term" value="F:hydrolase activity"/>
    <property type="evidence" value="ECO:0007669"/>
    <property type="project" value="UniProtKB-KW"/>
</dbReference>
<evidence type="ECO:0000313" key="3">
    <source>
        <dbReference type="Proteomes" id="UP001237642"/>
    </source>
</evidence>
<reference evidence="2" key="1">
    <citation type="submission" date="2023-02" db="EMBL/GenBank/DDBJ databases">
        <title>Genome of toxic invasive species Heracleum sosnowskyi carries increased number of genes despite the absence of recent whole-genome duplications.</title>
        <authorList>
            <person name="Schelkunov M."/>
            <person name="Shtratnikova V."/>
            <person name="Makarenko M."/>
            <person name="Klepikova A."/>
            <person name="Omelchenko D."/>
            <person name="Novikova G."/>
            <person name="Obukhova E."/>
            <person name="Bogdanov V."/>
            <person name="Penin A."/>
            <person name="Logacheva M."/>
        </authorList>
    </citation>
    <scope>NUCLEOTIDE SEQUENCE</scope>
    <source>
        <strain evidence="2">Hsosn_3</strain>
        <tissue evidence="2">Leaf</tissue>
    </source>
</reference>
<evidence type="ECO:0000313" key="2">
    <source>
        <dbReference type="EMBL" id="KAK1363565.1"/>
    </source>
</evidence>
<feature type="chain" id="PRO_5041916704" evidence="1">
    <location>
        <begin position="24"/>
        <end position="231"/>
    </location>
</feature>
<dbReference type="SUPFAM" id="SSF53474">
    <property type="entry name" value="alpha/beta-Hydrolases"/>
    <property type="match status" value="1"/>
</dbReference>
<proteinExistence type="predicted"/>
<organism evidence="2 3">
    <name type="scientific">Heracleum sosnowskyi</name>
    <dbReference type="NCBI Taxonomy" id="360622"/>
    <lineage>
        <taxon>Eukaryota</taxon>
        <taxon>Viridiplantae</taxon>
        <taxon>Streptophyta</taxon>
        <taxon>Embryophyta</taxon>
        <taxon>Tracheophyta</taxon>
        <taxon>Spermatophyta</taxon>
        <taxon>Magnoliopsida</taxon>
        <taxon>eudicotyledons</taxon>
        <taxon>Gunneridae</taxon>
        <taxon>Pentapetalae</taxon>
        <taxon>asterids</taxon>
        <taxon>campanulids</taxon>
        <taxon>Apiales</taxon>
        <taxon>Apiaceae</taxon>
        <taxon>Apioideae</taxon>
        <taxon>apioid superclade</taxon>
        <taxon>Tordylieae</taxon>
        <taxon>Tordyliinae</taxon>
        <taxon>Heracleum</taxon>
    </lineage>
</organism>
<dbReference type="Gene3D" id="3.40.50.1820">
    <property type="entry name" value="alpha/beta hydrolase"/>
    <property type="match status" value="1"/>
</dbReference>
<dbReference type="InterPro" id="IPR029058">
    <property type="entry name" value="AB_hydrolase_fold"/>
</dbReference>
<dbReference type="PANTHER" id="PTHR43139:SF61">
    <property type="entry name" value="ALPHA_BETA-HYDROLASES SUPERFAMILY PROTEIN"/>
    <property type="match status" value="1"/>
</dbReference>
<reference evidence="2" key="2">
    <citation type="submission" date="2023-05" db="EMBL/GenBank/DDBJ databases">
        <authorList>
            <person name="Schelkunov M.I."/>
        </authorList>
    </citation>
    <scope>NUCLEOTIDE SEQUENCE</scope>
    <source>
        <strain evidence="2">Hsosn_3</strain>
        <tissue evidence="2">Leaf</tissue>
    </source>
</reference>
<feature type="signal peptide" evidence="1">
    <location>
        <begin position="1"/>
        <end position="23"/>
    </location>
</feature>